<evidence type="ECO:0000313" key="1">
    <source>
        <dbReference type="EMBL" id="ORY53996.1"/>
    </source>
</evidence>
<dbReference type="SUPFAM" id="SSF54695">
    <property type="entry name" value="POZ domain"/>
    <property type="match status" value="1"/>
</dbReference>
<dbReference type="PANTHER" id="PTHR31758:SF2">
    <property type="entry name" value="BTB_POZ DOMAIN-CONTAINING PROTEIN YLR108C"/>
    <property type="match status" value="1"/>
</dbReference>
<dbReference type="OrthoDB" id="2370221at2759"/>
<dbReference type="InParanoid" id="A0A1Y2D4H7"/>
<reference evidence="1 2" key="1">
    <citation type="submission" date="2016-07" db="EMBL/GenBank/DDBJ databases">
        <title>Pervasive Adenine N6-methylation of Active Genes in Fungi.</title>
        <authorList>
            <consortium name="DOE Joint Genome Institute"/>
            <person name="Mondo S.J."/>
            <person name="Dannebaum R.O."/>
            <person name="Kuo R.C."/>
            <person name="Labutti K."/>
            <person name="Haridas S."/>
            <person name="Kuo A."/>
            <person name="Salamov A."/>
            <person name="Ahrendt S.R."/>
            <person name="Lipzen A."/>
            <person name="Sullivan W."/>
            <person name="Andreopoulos W.B."/>
            <person name="Clum A."/>
            <person name="Lindquist E."/>
            <person name="Daum C."/>
            <person name="Ramamoorthy G.K."/>
            <person name="Gryganskyi A."/>
            <person name="Culley D."/>
            <person name="Magnuson J.K."/>
            <person name="James T.Y."/>
            <person name="O'Malley M.A."/>
            <person name="Stajich J.E."/>
            <person name="Spatafora J.W."/>
            <person name="Visel A."/>
            <person name="Grigoriev I.V."/>
        </authorList>
    </citation>
    <scope>NUCLEOTIDE SEQUENCE [LARGE SCALE GENOMIC DNA]</scope>
    <source>
        <strain evidence="1 2">62-1032</strain>
    </source>
</reference>
<dbReference type="PANTHER" id="PTHR31758">
    <property type="entry name" value="BTB/POZ DOMAIN-CONTAINING PROTEIN YLR108C"/>
    <property type="match status" value="1"/>
</dbReference>
<name>A0A1Y2D4H7_9BASI</name>
<comment type="caution">
    <text evidence="1">The sequence shown here is derived from an EMBL/GenBank/DDBJ whole genome shotgun (WGS) entry which is preliminary data.</text>
</comment>
<accession>A0A1Y2D4H7</accession>
<dbReference type="Proteomes" id="UP000193467">
    <property type="component" value="Unassembled WGS sequence"/>
</dbReference>
<dbReference type="EMBL" id="MCGR01000102">
    <property type="protein sequence ID" value="ORY53996.1"/>
    <property type="molecule type" value="Genomic_DNA"/>
</dbReference>
<proteinExistence type="predicted"/>
<sequence length="82" mass="9239">DSPNYFTSAFLSHDFAESSSKIIHLDRNPQLFTLIVEHLSGYRITPLQPAGLPSCMSVEQATENLRVDAEYFGLEQLQARLL</sequence>
<evidence type="ECO:0000313" key="2">
    <source>
        <dbReference type="Proteomes" id="UP000193467"/>
    </source>
</evidence>
<dbReference type="STRING" id="106004.A0A1Y2D4H7"/>
<evidence type="ECO:0008006" key="3">
    <source>
        <dbReference type="Google" id="ProtNLM"/>
    </source>
</evidence>
<dbReference type="AlphaFoldDB" id="A0A1Y2D4H7"/>
<organism evidence="1 2">
    <name type="scientific">Leucosporidium creatinivorum</name>
    <dbReference type="NCBI Taxonomy" id="106004"/>
    <lineage>
        <taxon>Eukaryota</taxon>
        <taxon>Fungi</taxon>
        <taxon>Dikarya</taxon>
        <taxon>Basidiomycota</taxon>
        <taxon>Pucciniomycotina</taxon>
        <taxon>Microbotryomycetes</taxon>
        <taxon>Leucosporidiales</taxon>
        <taxon>Leucosporidium</taxon>
    </lineage>
</organism>
<dbReference type="InterPro" id="IPR011333">
    <property type="entry name" value="SKP1/BTB/POZ_sf"/>
</dbReference>
<feature type="non-terminal residue" evidence="1">
    <location>
        <position position="1"/>
    </location>
</feature>
<protein>
    <recommendedName>
        <fullName evidence="3">Potassium channel tetramerisation-type BTB domain-containing protein</fullName>
    </recommendedName>
</protein>
<gene>
    <name evidence="1" type="ORF">BCR35DRAFT_249750</name>
</gene>
<keyword evidence="2" id="KW-1185">Reference proteome</keyword>
<dbReference type="Gene3D" id="3.30.710.10">
    <property type="entry name" value="Potassium Channel Kv1.1, Chain A"/>
    <property type="match status" value="1"/>
</dbReference>
<feature type="non-terminal residue" evidence="1">
    <location>
        <position position="82"/>
    </location>
</feature>